<evidence type="ECO:0000313" key="3">
    <source>
        <dbReference type="EMBL" id="MBM7814849.1"/>
    </source>
</evidence>
<accession>A0ABS2SFU7</accession>
<feature type="signal peptide" evidence="2">
    <location>
        <begin position="1"/>
        <end position="27"/>
    </location>
</feature>
<feature type="chain" id="PRO_5046976016" description="Secreted protein" evidence="2">
    <location>
        <begin position="28"/>
        <end position="154"/>
    </location>
</feature>
<reference evidence="3 4" key="1">
    <citation type="submission" date="2021-01" db="EMBL/GenBank/DDBJ databases">
        <title>Sequencing the genomes of 1000 actinobacteria strains.</title>
        <authorList>
            <person name="Klenk H.-P."/>
        </authorList>
    </citation>
    <scope>NUCLEOTIDE SEQUENCE [LARGE SCALE GENOMIC DNA]</scope>
    <source>
        <strain evidence="3 4">DSM 44581</strain>
    </source>
</reference>
<gene>
    <name evidence="3" type="ORF">JOE68_005714</name>
</gene>
<dbReference type="Proteomes" id="UP001195724">
    <property type="component" value="Unassembled WGS sequence"/>
</dbReference>
<dbReference type="EMBL" id="JAFBCL010000001">
    <property type="protein sequence ID" value="MBM7814849.1"/>
    <property type="molecule type" value="Genomic_DNA"/>
</dbReference>
<evidence type="ECO:0008006" key="5">
    <source>
        <dbReference type="Google" id="ProtNLM"/>
    </source>
</evidence>
<feature type="region of interest" description="Disordered" evidence="1">
    <location>
        <begin position="121"/>
        <end position="154"/>
    </location>
</feature>
<sequence>MGTGPAALLAGIALLLTSSTPVTPAQADPTPPGPAGIGPAGVGAAGVGAAAVHAVVGRHGGECPEDAGGTRAGAADVPADTAARWTEPAHRERFCGLPVDLRLSARGQVRALDSDRVLRQKVMEVRSDRRRPPPGRHQEDDGPHCAARRAVPGP</sequence>
<keyword evidence="4" id="KW-1185">Reference proteome</keyword>
<proteinExistence type="predicted"/>
<evidence type="ECO:0000313" key="4">
    <source>
        <dbReference type="Proteomes" id="UP001195724"/>
    </source>
</evidence>
<keyword evidence="2" id="KW-0732">Signal</keyword>
<organism evidence="3 4">
    <name type="scientific">Saccharothrix algeriensis</name>
    <dbReference type="NCBI Taxonomy" id="173560"/>
    <lineage>
        <taxon>Bacteria</taxon>
        <taxon>Bacillati</taxon>
        <taxon>Actinomycetota</taxon>
        <taxon>Actinomycetes</taxon>
        <taxon>Pseudonocardiales</taxon>
        <taxon>Pseudonocardiaceae</taxon>
        <taxon>Saccharothrix</taxon>
    </lineage>
</organism>
<name>A0ABS2SFU7_9PSEU</name>
<protein>
    <recommendedName>
        <fullName evidence="5">Secreted protein</fullName>
    </recommendedName>
</protein>
<evidence type="ECO:0000256" key="1">
    <source>
        <dbReference type="SAM" id="MobiDB-lite"/>
    </source>
</evidence>
<dbReference type="RefSeq" id="WP_204845441.1">
    <property type="nucleotide sequence ID" value="NZ_JAFBCL010000001.1"/>
</dbReference>
<feature type="compositionally biased region" description="Basic and acidic residues" evidence="1">
    <location>
        <begin position="121"/>
        <end position="143"/>
    </location>
</feature>
<feature type="region of interest" description="Disordered" evidence="1">
    <location>
        <begin position="21"/>
        <end position="43"/>
    </location>
</feature>
<evidence type="ECO:0000256" key="2">
    <source>
        <dbReference type="SAM" id="SignalP"/>
    </source>
</evidence>
<comment type="caution">
    <text evidence="3">The sequence shown here is derived from an EMBL/GenBank/DDBJ whole genome shotgun (WGS) entry which is preliminary data.</text>
</comment>